<name>A0A5C1APM0_9BACT</name>
<feature type="transmembrane region" description="Helical" evidence="2">
    <location>
        <begin position="161"/>
        <end position="180"/>
    </location>
</feature>
<reference evidence="4" key="1">
    <citation type="submission" date="2019-08" db="EMBL/GenBank/DDBJ databases">
        <title>Limnoglobus roseus gen. nov., sp. nov., a novel freshwater planctomycete with a giant genome from the family Gemmataceae.</title>
        <authorList>
            <person name="Kulichevskaya I.S."/>
            <person name="Naumoff D.G."/>
            <person name="Miroshnikov K."/>
            <person name="Ivanova A."/>
            <person name="Philippov D.A."/>
            <person name="Hakobyan A."/>
            <person name="Rijpstra I.C."/>
            <person name="Sinninghe Damste J.S."/>
            <person name="Liesack W."/>
            <person name="Dedysh S.N."/>
        </authorList>
    </citation>
    <scope>NUCLEOTIDE SEQUENCE [LARGE SCALE GENOMIC DNA]</scope>
    <source>
        <strain evidence="4">PX52</strain>
    </source>
</reference>
<evidence type="ECO:0000313" key="4">
    <source>
        <dbReference type="Proteomes" id="UP000324974"/>
    </source>
</evidence>
<feature type="transmembrane region" description="Helical" evidence="2">
    <location>
        <begin position="277"/>
        <end position="298"/>
    </location>
</feature>
<organism evidence="3 4">
    <name type="scientific">Limnoglobus roseus</name>
    <dbReference type="NCBI Taxonomy" id="2598579"/>
    <lineage>
        <taxon>Bacteria</taxon>
        <taxon>Pseudomonadati</taxon>
        <taxon>Planctomycetota</taxon>
        <taxon>Planctomycetia</taxon>
        <taxon>Gemmatales</taxon>
        <taxon>Gemmataceae</taxon>
        <taxon>Limnoglobus</taxon>
    </lineage>
</organism>
<feature type="transmembrane region" description="Helical" evidence="2">
    <location>
        <begin position="97"/>
        <end position="118"/>
    </location>
</feature>
<keyword evidence="2" id="KW-0472">Membrane</keyword>
<feature type="compositionally biased region" description="Pro residues" evidence="1">
    <location>
        <begin position="45"/>
        <end position="60"/>
    </location>
</feature>
<dbReference type="Proteomes" id="UP000324974">
    <property type="component" value="Chromosome"/>
</dbReference>
<dbReference type="EMBL" id="CP042425">
    <property type="protein sequence ID" value="QEL20950.1"/>
    <property type="molecule type" value="Genomic_DNA"/>
</dbReference>
<dbReference type="AlphaFoldDB" id="A0A5C1APM0"/>
<keyword evidence="4" id="KW-1185">Reference proteome</keyword>
<keyword evidence="2" id="KW-1133">Transmembrane helix</keyword>
<evidence type="ECO:0000256" key="1">
    <source>
        <dbReference type="SAM" id="MobiDB-lite"/>
    </source>
</evidence>
<keyword evidence="2" id="KW-0812">Transmembrane</keyword>
<accession>A0A5C1APM0</accession>
<dbReference type="RefSeq" id="WP_149115193.1">
    <property type="nucleotide sequence ID" value="NZ_CP042425.1"/>
</dbReference>
<evidence type="ECO:0000313" key="3">
    <source>
        <dbReference type="EMBL" id="QEL20950.1"/>
    </source>
</evidence>
<evidence type="ECO:0000256" key="2">
    <source>
        <dbReference type="SAM" id="Phobius"/>
    </source>
</evidence>
<proteinExistence type="predicted"/>
<sequence>MKQICPECLKSVEVPDSAAGTDVPCPVCGAKIPVPGRYSPAVAVPPPAANDAPPPPPGLIPPASASPLPGPAVTPYPAITGDGKDVGVTLTPAVVEWIVPVGLTLIFVLTFFTWVGAYPGGHRLFAQNAWDTLFREISPNMVPVTMKDEETKLRALAGRDWPVMLPYLVLLIVSVLLAWGEKFVHEIDPVTVPGPLAWLSKVWPQRFLILAVLCGVLLGFFVLEMTRGFGLETAVRQYAVQKYETDAAAADTQLEKVAVQVKTGGEQGRFAVQTTTWYALAFLAHVVVVLAILIRMWLANRPGKAYPRLALRY</sequence>
<dbReference type="OrthoDB" id="270282at2"/>
<feature type="transmembrane region" description="Helical" evidence="2">
    <location>
        <begin position="203"/>
        <end position="223"/>
    </location>
</feature>
<dbReference type="KEGG" id="lrs:PX52LOC_08078"/>
<dbReference type="Gene3D" id="2.20.28.160">
    <property type="match status" value="1"/>
</dbReference>
<feature type="region of interest" description="Disordered" evidence="1">
    <location>
        <begin position="45"/>
        <end position="64"/>
    </location>
</feature>
<protein>
    <submittedName>
        <fullName evidence="3">Uncharacterized protein</fullName>
    </submittedName>
</protein>
<gene>
    <name evidence="3" type="ORF">PX52LOC_08078</name>
</gene>